<evidence type="ECO:0000313" key="3">
    <source>
        <dbReference type="Proteomes" id="UP000676336"/>
    </source>
</evidence>
<dbReference type="InterPro" id="IPR029071">
    <property type="entry name" value="Ubiquitin-like_domsf"/>
</dbReference>
<feature type="region of interest" description="Disordered" evidence="1">
    <location>
        <begin position="327"/>
        <end position="359"/>
    </location>
</feature>
<dbReference type="GO" id="GO:0005680">
    <property type="term" value="C:anaphase-promoting complex"/>
    <property type="evidence" value="ECO:0007669"/>
    <property type="project" value="InterPro"/>
</dbReference>
<evidence type="ECO:0008006" key="4">
    <source>
        <dbReference type="Google" id="ProtNLM"/>
    </source>
</evidence>
<feature type="compositionally biased region" description="Acidic residues" evidence="1">
    <location>
        <begin position="61"/>
        <end position="86"/>
    </location>
</feature>
<protein>
    <recommendedName>
        <fullName evidence="4">Ubiquitin-like domain-containing protein</fullName>
    </recommendedName>
</protein>
<comment type="caution">
    <text evidence="2">The sequence shown here is derived from an EMBL/GenBank/DDBJ whole genome shotgun (WGS) entry which is preliminary data.</text>
</comment>
<evidence type="ECO:0000313" key="2">
    <source>
        <dbReference type="EMBL" id="CAF3904636.1"/>
    </source>
</evidence>
<dbReference type="Proteomes" id="UP000676336">
    <property type="component" value="Unassembled WGS sequence"/>
</dbReference>
<dbReference type="Gene3D" id="3.10.20.90">
    <property type="entry name" value="Phosphatidylinositol 3-kinase Catalytic Subunit, Chain A, domain 1"/>
    <property type="match status" value="1"/>
</dbReference>
<dbReference type="InterPro" id="IPR026182">
    <property type="entry name" value="ANAPC15"/>
</dbReference>
<sequence length="503" mass="56249">MSSHLWPTIETSKVSSLWFRPLQTVREDVSLAKFEETLEQERRRHLEKGLNLPFHGRTEMDNGDDDEDGDEAEEESEGGEQDDEMDAQQGPGSPGNGVGNGVYIWAQTLQELEWLTVSSIDGVATIRSLNSTVIILYDKTNQTLADFFASLQAMLVHGHAESSMIDELINVINTGAVDQTELIARKIATSKVNVQFNLLNKNDKEETRKAGSKSAEIKKESSDHILELTLSIESLMEHDPIIAPITVSSGTTLQSLKEQIENQSGIKSSSQYWFAFKRYPIPNDYIFGSSLPVVSIQQQQQQQQQPSINYIRSGDTLILYYSCRSGPEATRGSTPESARRPAPEPARGPSPTPIPAPISNEDVNRLISALNENNTDEASRFARKLASNRAAIQFSLDMINEHGNAAPRQPPKPVIQPLKLKLAIESFLIDQCTDEKYDVAILPETTINDLKQIVYRDTEISVQQQYWFINREHLTDTYTFGVTTPLVNENTVLTLYIAKPQQN</sequence>
<dbReference type="GO" id="GO:0090266">
    <property type="term" value="P:regulation of mitotic cell cycle spindle assembly checkpoint"/>
    <property type="evidence" value="ECO:0007669"/>
    <property type="project" value="InterPro"/>
</dbReference>
<evidence type="ECO:0000256" key="1">
    <source>
        <dbReference type="SAM" id="MobiDB-lite"/>
    </source>
</evidence>
<proteinExistence type="predicted"/>
<feature type="compositionally biased region" description="Pro residues" evidence="1">
    <location>
        <begin position="343"/>
        <end position="356"/>
    </location>
</feature>
<dbReference type="EMBL" id="CAJOBI010001896">
    <property type="protein sequence ID" value="CAF3904636.1"/>
    <property type="molecule type" value="Genomic_DNA"/>
</dbReference>
<name>A0A8S2LSA7_9BILA</name>
<dbReference type="CDD" id="cd17039">
    <property type="entry name" value="Ubl_ubiquitin_like"/>
    <property type="match status" value="1"/>
</dbReference>
<accession>A0A8S2LSA7</accession>
<feature type="region of interest" description="Disordered" evidence="1">
    <location>
        <begin position="47"/>
        <end position="99"/>
    </location>
</feature>
<dbReference type="AlphaFoldDB" id="A0A8S2LSA7"/>
<dbReference type="Pfam" id="PF15243">
    <property type="entry name" value="ANAPC15"/>
    <property type="match status" value="1"/>
</dbReference>
<gene>
    <name evidence="2" type="ORF">SMN809_LOCUS6822</name>
</gene>
<reference evidence="2" key="1">
    <citation type="submission" date="2021-02" db="EMBL/GenBank/DDBJ databases">
        <authorList>
            <person name="Nowell W R."/>
        </authorList>
    </citation>
    <scope>NUCLEOTIDE SEQUENCE</scope>
</reference>
<dbReference type="SUPFAM" id="SSF54236">
    <property type="entry name" value="Ubiquitin-like"/>
    <property type="match status" value="1"/>
</dbReference>
<organism evidence="2 3">
    <name type="scientific">Rotaria magnacalcarata</name>
    <dbReference type="NCBI Taxonomy" id="392030"/>
    <lineage>
        <taxon>Eukaryota</taxon>
        <taxon>Metazoa</taxon>
        <taxon>Spiralia</taxon>
        <taxon>Gnathifera</taxon>
        <taxon>Rotifera</taxon>
        <taxon>Eurotatoria</taxon>
        <taxon>Bdelloidea</taxon>
        <taxon>Philodinida</taxon>
        <taxon>Philodinidae</taxon>
        <taxon>Rotaria</taxon>
    </lineage>
</organism>